<dbReference type="InterPro" id="IPR032675">
    <property type="entry name" value="LRR_dom_sf"/>
</dbReference>
<dbReference type="Proteomes" id="UP000269721">
    <property type="component" value="Unassembled WGS sequence"/>
</dbReference>
<reference evidence="2" key="1">
    <citation type="journal article" date="2018" name="Nat. Microbiol.">
        <title>Leveraging single-cell genomics to expand the fungal tree of life.</title>
        <authorList>
            <person name="Ahrendt S.R."/>
            <person name="Quandt C.A."/>
            <person name="Ciobanu D."/>
            <person name="Clum A."/>
            <person name="Salamov A."/>
            <person name="Andreopoulos B."/>
            <person name="Cheng J.F."/>
            <person name="Woyke T."/>
            <person name="Pelin A."/>
            <person name="Henrissat B."/>
            <person name="Reynolds N.K."/>
            <person name="Benny G.L."/>
            <person name="Smith M.E."/>
            <person name="James T.Y."/>
            <person name="Grigoriev I.V."/>
        </authorList>
    </citation>
    <scope>NUCLEOTIDE SEQUENCE [LARGE SCALE GENOMIC DNA]</scope>
</reference>
<proteinExistence type="predicted"/>
<evidence type="ECO:0008006" key="3">
    <source>
        <dbReference type="Google" id="ProtNLM"/>
    </source>
</evidence>
<gene>
    <name evidence="1" type="ORF">BDK51DRAFT_44468</name>
</gene>
<keyword evidence="2" id="KW-1185">Reference proteome</keyword>
<dbReference type="OrthoDB" id="2218971at2759"/>
<dbReference type="Gene3D" id="3.80.10.10">
    <property type="entry name" value="Ribonuclease Inhibitor"/>
    <property type="match status" value="1"/>
</dbReference>
<sequence length="451" mass="49704">MPRKPALPRRHPPQVPLPPETLFRILRHLHLLNHTKRQPALVACTSVDRAWGSVASQVLWENPVVQTPAALVEFERLATTNRPGSSVTRGDKVRRLTILVDPDDTWSLPTLGSAAASSCRNARAIVIGPRTPGRPTRRKARGAWPLPDVARIFIKCLKLEAFELQFPVVGPETCLDDELAADTFWTSPLGEPMWEALGDLRALKLHLPDAFRVYRAIGDSITQWTAPCSCAGRNFKSAKALPLLTILYGSRLYDRSLAPYSTSCPLLVKVDLSSSAVSDTGVKDLLTRCPSIRELDLTHTEITTKTIITLKTHPPLKFLGIGCNDHLFTGKPAESIIVDYLTRRGADLERIAIGCMAYDISVSLLLSLLEKCAKIRVMKIYGVPSAALLASVARHMPSLRVMGVGGPKRGVRERLRKVVREGVEVMEFDPWEKNVEGIDLEISGLGMEVEG</sequence>
<organism evidence="1 2">
    <name type="scientific">Blyttiomyces helicus</name>
    <dbReference type="NCBI Taxonomy" id="388810"/>
    <lineage>
        <taxon>Eukaryota</taxon>
        <taxon>Fungi</taxon>
        <taxon>Fungi incertae sedis</taxon>
        <taxon>Chytridiomycota</taxon>
        <taxon>Chytridiomycota incertae sedis</taxon>
        <taxon>Chytridiomycetes</taxon>
        <taxon>Chytridiomycetes incertae sedis</taxon>
        <taxon>Blyttiomyces</taxon>
    </lineage>
</organism>
<name>A0A4V1IPV2_9FUNG</name>
<dbReference type="EMBL" id="ML000208">
    <property type="protein sequence ID" value="RKO84347.1"/>
    <property type="molecule type" value="Genomic_DNA"/>
</dbReference>
<dbReference type="AlphaFoldDB" id="A0A4V1IPV2"/>
<protein>
    <recommendedName>
        <fullName evidence="3">F-box domain-containing protein</fullName>
    </recommendedName>
</protein>
<dbReference type="SUPFAM" id="SSF52047">
    <property type="entry name" value="RNI-like"/>
    <property type="match status" value="1"/>
</dbReference>
<accession>A0A4V1IPV2</accession>
<evidence type="ECO:0000313" key="1">
    <source>
        <dbReference type="EMBL" id="RKO84347.1"/>
    </source>
</evidence>
<evidence type="ECO:0000313" key="2">
    <source>
        <dbReference type="Proteomes" id="UP000269721"/>
    </source>
</evidence>